<dbReference type="PANTHER" id="PTHR42708:SF1">
    <property type="entry name" value="GLIDING MOTILITY PROTEIN MGLA"/>
    <property type="match status" value="1"/>
</dbReference>
<dbReference type="Proteomes" id="UP000002408">
    <property type="component" value="Chromosome"/>
</dbReference>
<dbReference type="eggNOG" id="arCOG00362">
    <property type="taxonomic scope" value="Archaea"/>
</dbReference>
<dbReference type="GeneID" id="5409776"/>
<dbReference type="GO" id="GO:0003924">
    <property type="term" value="F:GTPase activity"/>
    <property type="evidence" value="ECO:0007669"/>
    <property type="project" value="InterPro"/>
</dbReference>
<dbReference type="InterPro" id="IPR052705">
    <property type="entry name" value="Gliding_Motility_GTPase"/>
</dbReference>
<dbReference type="InterPro" id="IPR027417">
    <property type="entry name" value="P-loop_NTPase"/>
</dbReference>
<dbReference type="PANTHER" id="PTHR42708">
    <property type="entry name" value="ATP/GTP-BINDING PROTEIN-RELATED"/>
    <property type="match status" value="1"/>
</dbReference>
<dbReference type="SUPFAM" id="SSF52540">
    <property type="entry name" value="P-loop containing nucleoside triphosphate hydrolases"/>
    <property type="match status" value="2"/>
</dbReference>
<dbReference type="eggNOG" id="arCOG01171">
    <property type="taxonomic scope" value="Archaea"/>
</dbReference>
<dbReference type="KEGG" id="mbn:Mboo_2067"/>
<accession>A7IA20</accession>
<gene>
    <name evidence="2" type="ordered locus">Mboo_2067</name>
</gene>
<dbReference type="Pfam" id="PF00009">
    <property type="entry name" value="GTP_EFTU"/>
    <property type="match status" value="1"/>
</dbReference>
<feature type="domain" description="Tr-type G" evidence="1">
    <location>
        <begin position="262"/>
        <end position="382"/>
    </location>
</feature>
<dbReference type="STRING" id="456442.Mboo_2067"/>
<dbReference type="RefSeq" id="WP_012107637.1">
    <property type="nucleotide sequence ID" value="NC_009712.1"/>
</dbReference>
<organism evidence="2 3">
    <name type="scientific">Methanoregula boonei (strain DSM 21154 / JCM 14090 / 6A8)</name>
    <dbReference type="NCBI Taxonomy" id="456442"/>
    <lineage>
        <taxon>Archaea</taxon>
        <taxon>Methanobacteriati</taxon>
        <taxon>Methanobacteriota</taxon>
        <taxon>Stenosarchaea group</taxon>
        <taxon>Methanomicrobia</taxon>
        <taxon>Methanomicrobiales</taxon>
        <taxon>Methanoregulaceae</taxon>
        <taxon>Methanoregula</taxon>
    </lineage>
</organism>
<sequence length="387" mass="43449">MISTGMYGIDDMLGGGIPEGSRVLYSLDPGVDGQLFMISTLFSALERGQSCLAIIPHTTVDAFLHDIGQLREKEIRAADHRMVFLDSVDRERIQRSAPNRAAAEKEWQTRIQRLCTDNDVEVIFGYFDIIYEDFGLEKGLRLLSRDCCPPKSTIIIEHLNFEGDTFLESLAVRKSFDLILTIKSSFRPLPHFNYFTILYTSWSTQLRRSVPFLVKNGHIVPYIPKIVVTGPPESGKSRFVTSATELGVSVDRAGPGRDATTVAMDFGWLHWQDFEITLYGTPGQPRFDPMLPVILNNAMGVILLVDATDHGQLARARHLYKIVAKMHVPVVVAANKKDLPGQMSEEEIRKEIGIGKSIPIFLISAHRKDDVRAVLESLVDSITRFIY</sequence>
<keyword evidence="3" id="KW-1185">Reference proteome</keyword>
<dbReference type="InterPro" id="IPR000795">
    <property type="entry name" value="T_Tr_GTP-bd_dom"/>
</dbReference>
<name>A7IA20_METB6</name>
<dbReference type="GO" id="GO:0005525">
    <property type="term" value="F:GTP binding"/>
    <property type="evidence" value="ECO:0007669"/>
    <property type="project" value="InterPro"/>
</dbReference>
<dbReference type="OrthoDB" id="49590at2157"/>
<dbReference type="CDD" id="cd00882">
    <property type="entry name" value="Ras_like_GTPase"/>
    <property type="match status" value="1"/>
</dbReference>
<dbReference type="HOGENOM" id="CLU_039376_0_0_2"/>
<evidence type="ECO:0000313" key="2">
    <source>
        <dbReference type="EMBL" id="ABS56581.1"/>
    </source>
</evidence>
<dbReference type="EMBL" id="CP000780">
    <property type="protein sequence ID" value="ABS56581.1"/>
    <property type="molecule type" value="Genomic_DNA"/>
</dbReference>
<evidence type="ECO:0000259" key="1">
    <source>
        <dbReference type="Pfam" id="PF00009"/>
    </source>
</evidence>
<dbReference type="Gene3D" id="3.40.50.300">
    <property type="entry name" value="P-loop containing nucleotide triphosphate hydrolases"/>
    <property type="match status" value="2"/>
</dbReference>
<reference evidence="3" key="1">
    <citation type="journal article" date="2015" name="Microbiology">
        <title>Genome of Methanoregula boonei 6A8 reveals adaptations to oligotrophic peatland environments.</title>
        <authorList>
            <person name="Braeuer S."/>
            <person name="Cadillo-Quiroz H."/>
            <person name="Kyrpides N."/>
            <person name="Woyke T."/>
            <person name="Goodwin L."/>
            <person name="Detter C."/>
            <person name="Podell S."/>
            <person name="Yavitt J.B."/>
            <person name="Zinder S.H."/>
        </authorList>
    </citation>
    <scope>NUCLEOTIDE SEQUENCE [LARGE SCALE GENOMIC DNA]</scope>
    <source>
        <strain evidence="3">DSM 21154 / JCM 14090 / 6A8</strain>
    </source>
</reference>
<dbReference type="AlphaFoldDB" id="A7IA20"/>
<proteinExistence type="predicted"/>
<evidence type="ECO:0000313" key="3">
    <source>
        <dbReference type="Proteomes" id="UP000002408"/>
    </source>
</evidence>
<protein>
    <submittedName>
        <fullName evidence="2">Small GTP-binding protein</fullName>
    </submittedName>
</protein>